<keyword evidence="2" id="KW-1185">Reference proteome</keyword>
<organism evidence="1 2">
    <name type="scientific">Paraburkholderia kururiensis</name>
    <dbReference type="NCBI Taxonomy" id="984307"/>
    <lineage>
        <taxon>Bacteria</taxon>
        <taxon>Pseudomonadati</taxon>
        <taxon>Pseudomonadota</taxon>
        <taxon>Betaproteobacteria</taxon>
        <taxon>Burkholderiales</taxon>
        <taxon>Burkholderiaceae</taxon>
        <taxon>Paraburkholderia</taxon>
    </lineage>
</organism>
<gene>
    <name evidence="1" type="ORF">U0042_11680</name>
</gene>
<dbReference type="RefSeq" id="WP_157977898.1">
    <property type="nucleotide sequence ID" value="NZ_CP139965.1"/>
</dbReference>
<evidence type="ECO:0000313" key="1">
    <source>
        <dbReference type="EMBL" id="WQD80280.1"/>
    </source>
</evidence>
<evidence type="ECO:0008006" key="3">
    <source>
        <dbReference type="Google" id="ProtNLM"/>
    </source>
</evidence>
<reference evidence="1 2" key="1">
    <citation type="submission" date="2023-12" db="EMBL/GenBank/DDBJ databases">
        <title>Genome sequencing and assembly of bacterial species from a model synthetic community.</title>
        <authorList>
            <person name="Hogle S.L."/>
        </authorList>
    </citation>
    <scope>NUCLEOTIDE SEQUENCE [LARGE SCALE GENOMIC DNA]</scope>
    <source>
        <strain evidence="1 2">HAMBI 2494</strain>
    </source>
</reference>
<name>A0ABZ0WS95_9BURK</name>
<proteinExistence type="predicted"/>
<sequence>MSIGVSDLLALAGQLANGAVEAEWRSGASRAYYGAFHKALEVADANLPPSPQSLGEHEKLTERLKAHSMKGRSLAYVLIDLKKVRTHADYHLSMPFAQKEATDLVASCHAFLPKADLFAAYVKANP</sequence>
<evidence type="ECO:0000313" key="2">
    <source>
        <dbReference type="Proteomes" id="UP001325479"/>
    </source>
</evidence>
<protein>
    <recommendedName>
        <fullName evidence="3">HEPN domain-containing protein</fullName>
    </recommendedName>
</protein>
<dbReference type="Proteomes" id="UP001325479">
    <property type="component" value="Chromosome"/>
</dbReference>
<accession>A0ABZ0WS95</accession>
<dbReference type="Gene3D" id="1.20.120.330">
    <property type="entry name" value="Nucleotidyltransferases domain 2"/>
    <property type="match status" value="1"/>
</dbReference>
<dbReference type="EMBL" id="CP139965">
    <property type="protein sequence ID" value="WQD80280.1"/>
    <property type="molecule type" value="Genomic_DNA"/>
</dbReference>